<dbReference type="InterPro" id="IPR011009">
    <property type="entry name" value="Kinase-like_dom_sf"/>
</dbReference>
<sequence length="239" mass="28227">MVNMSFEQKLAQMLELNKGKRIFQFEHQGQRYWLKQAEKLKGFMRVLKGNAQKALRREMCALQRLSRKHAAVPKMVCHDADFFVLEDSGVTIKDWLSKDISQDNMQQILNDSSKALAELHSMGLNHGRPALRDICWNNGQVTFIDFESKFGKSSEEQKKVRDLVLYIHSLYRSLGPQNEIVEQAIQQYRDAGGEWVWLQTQDFLRSWQWLYYVSFPFRNNGGRDSKPVYWVLRHFRYTV</sequence>
<dbReference type="OrthoDB" id="5564772at2"/>
<evidence type="ECO:0000313" key="2">
    <source>
        <dbReference type="Proteomes" id="UP000273022"/>
    </source>
</evidence>
<dbReference type="RefSeq" id="WP_121852833.1">
    <property type="nucleotide sequence ID" value="NZ_CP037952.1"/>
</dbReference>
<dbReference type="AlphaFoldDB" id="A0A3A6TYN0"/>
<name>A0A3A6TYN0_9GAMM</name>
<organism evidence="1 2">
    <name type="scientific">Parashewanella spongiae</name>
    <dbReference type="NCBI Taxonomy" id="342950"/>
    <lineage>
        <taxon>Bacteria</taxon>
        <taxon>Pseudomonadati</taxon>
        <taxon>Pseudomonadota</taxon>
        <taxon>Gammaproteobacteria</taxon>
        <taxon>Alteromonadales</taxon>
        <taxon>Shewanellaceae</taxon>
        <taxon>Parashewanella</taxon>
    </lineage>
</organism>
<keyword evidence="2" id="KW-1185">Reference proteome</keyword>
<dbReference type="Pfam" id="PF06293">
    <property type="entry name" value="Kdo"/>
    <property type="match status" value="1"/>
</dbReference>
<reference evidence="1 2" key="1">
    <citation type="submission" date="2018-09" db="EMBL/GenBank/DDBJ databases">
        <title>Phylogeny of the Shewanellaceae, and recommendation for two new genera, Pseudoshewanella and Parashewanella.</title>
        <authorList>
            <person name="Wang G."/>
        </authorList>
    </citation>
    <scope>NUCLEOTIDE SEQUENCE [LARGE SCALE GENOMIC DNA]</scope>
    <source>
        <strain evidence="1 2">KCTC 22492</strain>
    </source>
</reference>
<dbReference type="SUPFAM" id="SSF56112">
    <property type="entry name" value="Protein kinase-like (PK-like)"/>
    <property type="match status" value="1"/>
</dbReference>
<dbReference type="EMBL" id="QYYH01000029">
    <property type="protein sequence ID" value="RJY18205.1"/>
    <property type="molecule type" value="Genomic_DNA"/>
</dbReference>
<gene>
    <name evidence="1" type="ORF">D5R81_06430</name>
</gene>
<evidence type="ECO:0000313" key="1">
    <source>
        <dbReference type="EMBL" id="RJY18205.1"/>
    </source>
</evidence>
<dbReference type="Proteomes" id="UP000273022">
    <property type="component" value="Unassembled WGS sequence"/>
</dbReference>
<proteinExistence type="predicted"/>
<accession>A0A3A6TYN0</accession>
<dbReference type="Gene3D" id="1.10.510.10">
    <property type="entry name" value="Transferase(Phosphotransferase) domain 1"/>
    <property type="match status" value="1"/>
</dbReference>
<comment type="caution">
    <text evidence="1">The sequence shown here is derived from an EMBL/GenBank/DDBJ whole genome shotgun (WGS) entry which is preliminary data.</text>
</comment>
<protein>
    <submittedName>
        <fullName evidence="1">Serine/threonine protein phosphatase</fullName>
    </submittedName>
</protein>